<comment type="caution">
    <text evidence="1">The sequence shown here is derived from an EMBL/GenBank/DDBJ whole genome shotgun (WGS) entry which is preliminary data.</text>
</comment>
<protein>
    <submittedName>
        <fullName evidence="1">Uncharacterized protein</fullName>
    </submittedName>
</protein>
<gene>
    <name evidence="1" type="ORF">J2S01_000622</name>
</gene>
<evidence type="ECO:0000313" key="1">
    <source>
        <dbReference type="EMBL" id="MDQ0202926.1"/>
    </source>
</evidence>
<accession>A0ABT9Y515</accession>
<reference evidence="1 2" key="1">
    <citation type="submission" date="2023-07" db="EMBL/GenBank/DDBJ databases">
        <title>Genomic Encyclopedia of Type Strains, Phase IV (KMG-IV): sequencing the most valuable type-strain genomes for metagenomic binning, comparative biology and taxonomic classification.</title>
        <authorList>
            <person name="Goeker M."/>
        </authorList>
    </citation>
    <scope>NUCLEOTIDE SEQUENCE [LARGE SCALE GENOMIC DNA]</scope>
    <source>
        <strain evidence="1 2">DSM 16980</strain>
    </source>
</reference>
<dbReference type="Proteomes" id="UP001239167">
    <property type="component" value="Unassembled WGS sequence"/>
</dbReference>
<evidence type="ECO:0000313" key="2">
    <source>
        <dbReference type="Proteomes" id="UP001239167"/>
    </source>
</evidence>
<sequence>MAIVSGVMKDHKIKAYVLIIGFIGAGTDK</sequence>
<organism evidence="1 2">
    <name type="scientific">Pectinatus haikarae</name>
    <dbReference type="NCBI Taxonomy" id="349096"/>
    <lineage>
        <taxon>Bacteria</taxon>
        <taxon>Bacillati</taxon>
        <taxon>Bacillota</taxon>
        <taxon>Negativicutes</taxon>
        <taxon>Selenomonadales</taxon>
        <taxon>Selenomonadaceae</taxon>
        <taxon>Pectinatus</taxon>
    </lineage>
</organism>
<keyword evidence="2" id="KW-1185">Reference proteome</keyword>
<proteinExistence type="predicted"/>
<dbReference type="EMBL" id="JAUSUE010000003">
    <property type="protein sequence ID" value="MDQ0202926.1"/>
    <property type="molecule type" value="Genomic_DNA"/>
</dbReference>
<name>A0ABT9Y515_9FIRM</name>